<dbReference type="GO" id="GO:0005634">
    <property type="term" value="C:nucleus"/>
    <property type="evidence" value="ECO:0007669"/>
    <property type="project" value="UniProtKB-SubCell"/>
</dbReference>
<dbReference type="PANTHER" id="PTHR31398:SF0">
    <property type="entry name" value="MEIOTIC NUCLEAR DIVISION PROTEIN 1 HOMOLOG"/>
    <property type="match status" value="1"/>
</dbReference>
<feature type="domain" description="Leucine zipper with capping helix" evidence="7">
    <location>
        <begin position="249"/>
        <end position="298"/>
    </location>
</feature>
<keyword evidence="9" id="KW-1185">Reference proteome</keyword>
<dbReference type="STRING" id="126957.T1JNR4"/>
<evidence type="ECO:0000313" key="9">
    <source>
        <dbReference type="Proteomes" id="UP000014500"/>
    </source>
</evidence>
<dbReference type="PROSITE" id="PS51257">
    <property type="entry name" value="PROKAR_LIPOPROTEIN"/>
    <property type="match status" value="1"/>
</dbReference>
<dbReference type="InterPro" id="IPR040661">
    <property type="entry name" value="LZ3wCH"/>
</dbReference>
<organism evidence="8 9">
    <name type="scientific">Strigamia maritima</name>
    <name type="common">European centipede</name>
    <name type="synonym">Geophilus maritimus</name>
    <dbReference type="NCBI Taxonomy" id="126957"/>
    <lineage>
        <taxon>Eukaryota</taxon>
        <taxon>Metazoa</taxon>
        <taxon>Ecdysozoa</taxon>
        <taxon>Arthropoda</taxon>
        <taxon>Myriapoda</taxon>
        <taxon>Chilopoda</taxon>
        <taxon>Pleurostigmophora</taxon>
        <taxon>Geophilomorpha</taxon>
        <taxon>Linotaeniidae</taxon>
        <taxon>Strigamia</taxon>
    </lineage>
</organism>
<feature type="transmembrane region" description="Helical" evidence="5">
    <location>
        <begin position="12"/>
        <end position="36"/>
    </location>
</feature>
<dbReference type="HOGENOM" id="CLU_080628_3_1_1"/>
<evidence type="ECO:0000256" key="3">
    <source>
        <dbReference type="ARBA" id="ARBA00023242"/>
    </source>
</evidence>
<dbReference type="Pfam" id="PF18517">
    <property type="entry name" value="LZ3wCH"/>
    <property type="match status" value="1"/>
</dbReference>
<protein>
    <recommendedName>
        <fullName evidence="10">Meiotic nuclear division protein 1 homolog</fullName>
    </recommendedName>
</protein>
<comment type="subcellular location">
    <subcellularLocation>
        <location evidence="1">Nucleus</location>
    </subcellularLocation>
</comment>
<evidence type="ECO:0008006" key="10">
    <source>
        <dbReference type="Google" id="ProtNLM"/>
    </source>
</evidence>
<keyword evidence="5" id="KW-0812">Transmembrane</keyword>
<reference evidence="9" key="1">
    <citation type="submission" date="2011-05" db="EMBL/GenBank/DDBJ databases">
        <authorList>
            <person name="Richards S.R."/>
            <person name="Qu J."/>
            <person name="Jiang H."/>
            <person name="Jhangiani S.N."/>
            <person name="Agravi P."/>
            <person name="Goodspeed R."/>
            <person name="Gross S."/>
            <person name="Mandapat C."/>
            <person name="Jackson L."/>
            <person name="Mathew T."/>
            <person name="Pu L."/>
            <person name="Thornton R."/>
            <person name="Saada N."/>
            <person name="Wilczek-Boney K.B."/>
            <person name="Lee S."/>
            <person name="Kovar C."/>
            <person name="Wu Y."/>
            <person name="Scherer S.E."/>
            <person name="Worley K.C."/>
            <person name="Muzny D.M."/>
            <person name="Gibbs R."/>
        </authorList>
    </citation>
    <scope>NUCLEOTIDE SEQUENCE</scope>
    <source>
        <strain evidence="9">Brora</strain>
    </source>
</reference>
<reference evidence="8" key="2">
    <citation type="submission" date="2015-02" db="UniProtKB">
        <authorList>
            <consortium name="EnsemblMetazoa"/>
        </authorList>
    </citation>
    <scope>IDENTIFICATION</scope>
</reference>
<dbReference type="EMBL" id="JH432112">
    <property type="status" value="NOT_ANNOTATED_CDS"/>
    <property type="molecule type" value="Genomic_DNA"/>
</dbReference>
<proteinExistence type="predicted"/>
<evidence type="ECO:0000256" key="2">
    <source>
        <dbReference type="ARBA" id="ARBA00023054"/>
    </source>
</evidence>
<evidence type="ECO:0000256" key="1">
    <source>
        <dbReference type="ARBA" id="ARBA00004123"/>
    </source>
</evidence>
<keyword evidence="5" id="KW-0472">Membrane</keyword>
<feature type="domain" description="Mnd1 HTH" evidence="6">
    <location>
        <begin position="110"/>
        <end position="168"/>
    </location>
</feature>
<feature type="coiled-coil region" evidence="4">
    <location>
        <begin position="194"/>
        <end position="234"/>
    </location>
</feature>
<sequence length="299" mass="34855">MKNKSKRYKFILLHSNPYAFVCAASVISCPIIVLVLDFEPTSNSYFMTKETTLRNSGFEGQRVKIRQRSRDFHGRTYDVAHALTSIFERGFRDKMSKKRGLSLEEKRQRLIDLFYEKNDFYQLKELEKIASKEKGIVLQSVKEVLQGLVDDNLVDSEKIGTSIYFWSFSSKAVNNRKRKLEDLTGKTDETTKKIKLKEDLIKNLENGRGNMENRDEKIKELEVVKKEHEILTSEVGKYKDCDPDFYKGMAEESVVAKSAANRWTDNIFCVKSWCKNKFGMEEKNLNQAFEIPEDLDYIE</sequence>
<evidence type="ECO:0000313" key="8">
    <source>
        <dbReference type="EnsemblMetazoa" id="SMAR015493-PA"/>
    </source>
</evidence>
<dbReference type="eggNOG" id="KOG3433">
    <property type="taxonomic scope" value="Eukaryota"/>
</dbReference>
<keyword evidence="5" id="KW-1133">Transmembrane helix</keyword>
<dbReference type="PhylomeDB" id="T1JNR4"/>
<dbReference type="OMA" id="RTLMMEI"/>
<dbReference type="InterPro" id="IPR040453">
    <property type="entry name" value="Mnd1_HTH"/>
</dbReference>
<dbReference type="PANTHER" id="PTHR31398">
    <property type="entry name" value="MEIOTIC NUCLEAR DIVISION PROTEIN 1 HOMOLOG"/>
    <property type="match status" value="1"/>
</dbReference>
<evidence type="ECO:0000256" key="4">
    <source>
        <dbReference type="SAM" id="Coils"/>
    </source>
</evidence>
<dbReference type="GO" id="GO:0007131">
    <property type="term" value="P:reciprocal meiotic recombination"/>
    <property type="evidence" value="ECO:0007669"/>
    <property type="project" value="TreeGrafter"/>
</dbReference>
<dbReference type="AlphaFoldDB" id="T1JNR4"/>
<dbReference type="Proteomes" id="UP000014500">
    <property type="component" value="Unassembled WGS sequence"/>
</dbReference>
<dbReference type="Pfam" id="PF03962">
    <property type="entry name" value="Mnd1"/>
    <property type="match status" value="1"/>
</dbReference>
<evidence type="ECO:0000259" key="6">
    <source>
        <dbReference type="Pfam" id="PF03962"/>
    </source>
</evidence>
<dbReference type="EnsemblMetazoa" id="SMAR015493-RA">
    <property type="protein sequence ID" value="SMAR015493-PA"/>
    <property type="gene ID" value="SMAR015493"/>
</dbReference>
<keyword evidence="3" id="KW-0539">Nucleus</keyword>
<evidence type="ECO:0000256" key="5">
    <source>
        <dbReference type="SAM" id="Phobius"/>
    </source>
</evidence>
<name>T1JNR4_STRMM</name>
<accession>T1JNR4</accession>
<evidence type="ECO:0000259" key="7">
    <source>
        <dbReference type="Pfam" id="PF18517"/>
    </source>
</evidence>
<keyword evidence="2 4" id="KW-0175">Coiled coil</keyword>